<evidence type="ECO:0000256" key="1">
    <source>
        <dbReference type="ARBA" id="ARBA00006484"/>
    </source>
</evidence>
<comment type="caution">
    <text evidence="4">The sequence shown here is derived from an EMBL/GenBank/DDBJ whole genome shotgun (WGS) entry which is preliminary data.</text>
</comment>
<feature type="compositionally biased region" description="Polar residues" evidence="3">
    <location>
        <begin position="309"/>
        <end position="337"/>
    </location>
</feature>
<name>A0ABN2MNV0_9MICO</name>
<dbReference type="Gene3D" id="3.40.50.720">
    <property type="entry name" value="NAD(P)-binding Rossmann-like Domain"/>
    <property type="match status" value="1"/>
</dbReference>
<organism evidence="4 5">
    <name type="scientific">Agromyces salentinus</name>
    <dbReference type="NCBI Taxonomy" id="269421"/>
    <lineage>
        <taxon>Bacteria</taxon>
        <taxon>Bacillati</taxon>
        <taxon>Actinomycetota</taxon>
        <taxon>Actinomycetes</taxon>
        <taxon>Micrococcales</taxon>
        <taxon>Microbacteriaceae</taxon>
        <taxon>Agromyces</taxon>
    </lineage>
</organism>
<protein>
    <submittedName>
        <fullName evidence="4">Oxidoreductase</fullName>
    </submittedName>
</protein>
<dbReference type="Proteomes" id="UP001501746">
    <property type="component" value="Unassembled WGS sequence"/>
</dbReference>
<sequence length="337" mass="35380">MRVRLTDPLSTTRDLTGHRAVVTGGTGGLGAITTRTLAARGATVIVGARGTERGEQVRQALLAEHRLPQDRIRVLPLDLIDPDSIHRFADLVGRDPLDTLVLNAAMSSVPFGRDRNGTERQFATNHLGHFALTGRLLPALRSAASARIITVSSSLYPSGKLDLDRLADASGYSPGRAYIRSKLANAMFAVELNRRLEATGSAARSFGAHPGMARTPLHTTYPSRATRAATGILARVIGREPEPADIGVLAAALSDGVSPQLFWGPGGSKANPYAVGVPYARRATDLRSAVELWDASERLTGVRYLSRTAPASGTSPASGTAPASGTSHSGPQASRAG</sequence>
<accession>A0ABN2MNV0</accession>
<dbReference type="InterPro" id="IPR002347">
    <property type="entry name" value="SDR_fam"/>
</dbReference>
<reference evidence="4 5" key="1">
    <citation type="journal article" date="2019" name="Int. J. Syst. Evol. Microbiol.">
        <title>The Global Catalogue of Microorganisms (GCM) 10K type strain sequencing project: providing services to taxonomists for standard genome sequencing and annotation.</title>
        <authorList>
            <consortium name="The Broad Institute Genomics Platform"/>
            <consortium name="The Broad Institute Genome Sequencing Center for Infectious Disease"/>
            <person name="Wu L."/>
            <person name="Ma J."/>
        </authorList>
    </citation>
    <scope>NUCLEOTIDE SEQUENCE [LARGE SCALE GENOMIC DNA]</scope>
    <source>
        <strain evidence="4 5">JCM 14323</strain>
    </source>
</reference>
<feature type="region of interest" description="Disordered" evidence="3">
    <location>
        <begin position="307"/>
        <end position="337"/>
    </location>
</feature>
<dbReference type="PANTHER" id="PTHR24320:SF148">
    <property type="entry name" value="NAD(P)-BINDING ROSSMANN-FOLD SUPERFAMILY PROTEIN"/>
    <property type="match status" value="1"/>
</dbReference>
<evidence type="ECO:0000256" key="3">
    <source>
        <dbReference type="SAM" id="MobiDB-lite"/>
    </source>
</evidence>
<dbReference type="SUPFAM" id="SSF51735">
    <property type="entry name" value="NAD(P)-binding Rossmann-fold domains"/>
    <property type="match status" value="1"/>
</dbReference>
<gene>
    <name evidence="4" type="ORF">GCM10009750_13410</name>
</gene>
<evidence type="ECO:0000313" key="5">
    <source>
        <dbReference type="Proteomes" id="UP001501746"/>
    </source>
</evidence>
<comment type="similarity">
    <text evidence="1">Belongs to the short-chain dehydrogenases/reductases (SDR) family.</text>
</comment>
<dbReference type="PANTHER" id="PTHR24320">
    <property type="entry name" value="RETINOL DEHYDROGENASE"/>
    <property type="match status" value="1"/>
</dbReference>
<keyword evidence="2" id="KW-0560">Oxidoreductase</keyword>
<evidence type="ECO:0000313" key="4">
    <source>
        <dbReference type="EMBL" id="GAA1830823.1"/>
    </source>
</evidence>
<dbReference type="InterPro" id="IPR036291">
    <property type="entry name" value="NAD(P)-bd_dom_sf"/>
</dbReference>
<keyword evidence="5" id="KW-1185">Reference proteome</keyword>
<evidence type="ECO:0000256" key="2">
    <source>
        <dbReference type="ARBA" id="ARBA00023002"/>
    </source>
</evidence>
<proteinExistence type="inferred from homology"/>
<dbReference type="EMBL" id="BAAANK010000003">
    <property type="protein sequence ID" value="GAA1830823.1"/>
    <property type="molecule type" value="Genomic_DNA"/>
</dbReference>
<dbReference type="PRINTS" id="PR00081">
    <property type="entry name" value="GDHRDH"/>
</dbReference>
<dbReference type="Pfam" id="PF00106">
    <property type="entry name" value="adh_short"/>
    <property type="match status" value="1"/>
</dbReference>